<dbReference type="AlphaFoldDB" id="A0A382P5Y1"/>
<proteinExistence type="predicted"/>
<reference evidence="1" key="1">
    <citation type="submission" date="2018-05" db="EMBL/GenBank/DDBJ databases">
        <authorList>
            <person name="Lanie J.A."/>
            <person name="Ng W.-L."/>
            <person name="Kazmierczak K.M."/>
            <person name="Andrzejewski T.M."/>
            <person name="Davidsen T.M."/>
            <person name="Wayne K.J."/>
            <person name="Tettelin H."/>
            <person name="Glass J.I."/>
            <person name="Rusch D."/>
            <person name="Podicherti R."/>
            <person name="Tsui H.-C.T."/>
            <person name="Winkler M.E."/>
        </authorList>
    </citation>
    <scope>NUCLEOTIDE SEQUENCE</scope>
</reference>
<organism evidence="1">
    <name type="scientific">marine metagenome</name>
    <dbReference type="NCBI Taxonomy" id="408172"/>
    <lineage>
        <taxon>unclassified sequences</taxon>
        <taxon>metagenomes</taxon>
        <taxon>ecological metagenomes</taxon>
    </lineage>
</organism>
<gene>
    <name evidence="1" type="ORF">METZ01_LOCUS320176</name>
</gene>
<name>A0A382P5Y1_9ZZZZ</name>
<feature type="non-terminal residue" evidence="1">
    <location>
        <position position="360"/>
    </location>
</feature>
<dbReference type="EMBL" id="UINC01104288">
    <property type="protein sequence ID" value="SVC67322.1"/>
    <property type="molecule type" value="Genomic_DNA"/>
</dbReference>
<sequence>NITDTVSIIFTAENIVGHSASDTMTVNIIQDGLPLWDPLLFITMSKFLPQDVLNYRLSDKCDDDLTSSGDLIFEVLTDTTILNAEIDSLTNVTLTLLDTSVATAEFTFSAQDQHYNISYSNPVTITVINGFAPQWSSNPVISFGNDTTYSSGCLEEWCEDPDTPDSLLSFIVISTSTPDLHAEIVSGTDCRYLSLVTLAEIDGTYSIILRVMDEQQNASTEFVYVTISDQTVPGVNLSYFVTPGLNKRLHFILSSDGSVADFTNNLFLDDSLLGTLSFSSIDQQTDLQVWNTPYRFTESGAYKLKVDLTDESGNTAVDSLPLSVALPSSEGGKIVSSSAKLFLQYPMAEYSENQFFILNE</sequence>
<feature type="non-terminal residue" evidence="1">
    <location>
        <position position="1"/>
    </location>
</feature>
<protein>
    <submittedName>
        <fullName evidence="1">Uncharacterized protein</fullName>
    </submittedName>
</protein>
<evidence type="ECO:0000313" key="1">
    <source>
        <dbReference type="EMBL" id="SVC67322.1"/>
    </source>
</evidence>
<accession>A0A382P5Y1</accession>